<dbReference type="EMBL" id="CAMXCT020002089">
    <property type="protein sequence ID" value="CAL1148934.1"/>
    <property type="molecule type" value="Genomic_DNA"/>
</dbReference>
<dbReference type="EMBL" id="CAMXCT010002089">
    <property type="protein sequence ID" value="CAI3995559.1"/>
    <property type="molecule type" value="Genomic_DNA"/>
</dbReference>
<reference evidence="2 3" key="2">
    <citation type="submission" date="2024-05" db="EMBL/GenBank/DDBJ databases">
        <authorList>
            <person name="Chen Y."/>
            <person name="Shah S."/>
            <person name="Dougan E. K."/>
            <person name="Thang M."/>
            <person name="Chan C."/>
        </authorList>
    </citation>
    <scope>NUCLEOTIDE SEQUENCE [LARGE SCALE GENOMIC DNA]</scope>
</reference>
<accession>A0A9P1CPU8</accession>
<evidence type="ECO:0000313" key="1">
    <source>
        <dbReference type="EMBL" id="CAI3995559.1"/>
    </source>
</evidence>
<keyword evidence="3" id="KW-1185">Reference proteome</keyword>
<dbReference type="AlphaFoldDB" id="A0A9P1CPU8"/>
<comment type="caution">
    <text evidence="1">The sequence shown here is derived from an EMBL/GenBank/DDBJ whole genome shotgun (WGS) entry which is preliminary data.</text>
</comment>
<dbReference type="GO" id="GO:0016787">
    <property type="term" value="F:hydrolase activity"/>
    <property type="evidence" value="ECO:0007669"/>
    <property type="project" value="UniProtKB-KW"/>
</dbReference>
<reference evidence="1" key="1">
    <citation type="submission" date="2022-10" db="EMBL/GenBank/DDBJ databases">
        <authorList>
            <person name="Chen Y."/>
            <person name="Dougan E. K."/>
            <person name="Chan C."/>
            <person name="Rhodes N."/>
            <person name="Thang M."/>
        </authorList>
    </citation>
    <scope>NUCLEOTIDE SEQUENCE</scope>
</reference>
<dbReference type="Proteomes" id="UP001152797">
    <property type="component" value="Unassembled WGS sequence"/>
</dbReference>
<keyword evidence="2" id="KW-0378">Hydrolase</keyword>
<sequence>MAASFSRNAMAAMAFWCFASGKKGPVKPLISISAVQQDEYQCTRCRWTAKVLRAALGEHKWGRRAGAAAQRRNTAQKVLEAADQQKVCSKRRFPKRIRIRQKRDTMRVSFVDENEPEVNGGFRYRDVTENMQVVVDGLVRHCEQMLPQLQGELLTRAYRFTEQSDEFRVSTAFTDRWVCHRATGLCPDDEFPEKDEDEADEDDEL</sequence>
<dbReference type="EMBL" id="CAMXCT030002089">
    <property type="protein sequence ID" value="CAL4782871.1"/>
    <property type="molecule type" value="Genomic_DNA"/>
</dbReference>
<organism evidence="1">
    <name type="scientific">Cladocopium goreaui</name>
    <dbReference type="NCBI Taxonomy" id="2562237"/>
    <lineage>
        <taxon>Eukaryota</taxon>
        <taxon>Sar</taxon>
        <taxon>Alveolata</taxon>
        <taxon>Dinophyceae</taxon>
        <taxon>Suessiales</taxon>
        <taxon>Symbiodiniaceae</taxon>
        <taxon>Cladocopium</taxon>
    </lineage>
</organism>
<gene>
    <name evidence="1" type="ORF">C1SCF055_LOCUS22097</name>
</gene>
<dbReference type="OrthoDB" id="429585at2759"/>
<protein>
    <submittedName>
        <fullName evidence="2">Peptidyl-tRNA hydrolase</fullName>
    </submittedName>
</protein>
<name>A0A9P1CPU8_9DINO</name>
<evidence type="ECO:0000313" key="3">
    <source>
        <dbReference type="Proteomes" id="UP001152797"/>
    </source>
</evidence>
<proteinExistence type="predicted"/>
<evidence type="ECO:0000313" key="2">
    <source>
        <dbReference type="EMBL" id="CAL4782871.1"/>
    </source>
</evidence>